<reference evidence="1 2" key="1">
    <citation type="submission" date="2022-07" db="EMBL/GenBank/DDBJ databases">
        <title>Novel species in genus cellulomonas.</title>
        <authorList>
            <person name="Ye L."/>
        </authorList>
    </citation>
    <scope>NUCLEOTIDE SEQUENCE [LARGE SCALE GENOMIC DNA]</scope>
    <source>
        <strain evidence="2">zg-B89</strain>
    </source>
</reference>
<evidence type="ECO:0000313" key="1">
    <source>
        <dbReference type="EMBL" id="UUI70660.1"/>
    </source>
</evidence>
<evidence type="ECO:0008006" key="3">
    <source>
        <dbReference type="Google" id="ProtNLM"/>
    </source>
</evidence>
<organism evidence="1 2">
    <name type="scientific">Cellulomonas xiejunii</name>
    <dbReference type="NCBI Taxonomy" id="2968083"/>
    <lineage>
        <taxon>Bacteria</taxon>
        <taxon>Bacillati</taxon>
        <taxon>Actinomycetota</taxon>
        <taxon>Actinomycetes</taxon>
        <taxon>Micrococcales</taxon>
        <taxon>Cellulomonadaceae</taxon>
        <taxon>Cellulomonas</taxon>
    </lineage>
</organism>
<sequence>MGYTLELRVGSVEAVVAELAAPTLTVADVASTIGFDLDDEVVDRWSEIAQGVAQGTATAGGLLDEDSTAYVVAVLHRLTHWYGALVHSSSGGEEFRAFLAGPADETFGGGLVEHLLGRELAGTTLEDDPSVGWVSNADLRAAVARGLPDDCGHLGPEDEEDLVQLIAMVQRAAAGGLDLFAVYA</sequence>
<evidence type="ECO:0000313" key="2">
    <source>
        <dbReference type="Proteomes" id="UP001316384"/>
    </source>
</evidence>
<dbReference type="RefSeq" id="WP_227575959.1">
    <property type="nucleotide sequence ID" value="NZ_CP101987.1"/>
</dbReference>
<dbReference type="Proteomes" id="UP001316384">
    <property type="component" value="Chromosome"/>
</dbReference>
<gene>
    <name evidence="1" type="ORF">NP048_12750</name>
</gene>
<name>A0ABY5KNK4_9CELL</name>
<protein>
    <recommendedName>
        <fullName evidence="3">DUF1877 family protein</fullName>
    </recommendedName>
</protein>
<keyword evidence="2" id="KW-1185">Reference proteome</keyword>
<accession>A0ABY5KNK4</accession>
<proteinExistence type="predicted"/>
<dbReference type="EMBL" id="CP101987">
    <property type="protein sequence ID" value="UUI70660.1"/>
    <property type="molecule type" value="Genomic_DNA"/>
</dbReference>